<dbReference type="SUPFAM" id="SSF46785">
    <property type="entry name" value="Winged helix' DNA-binding domain"/>
    <property type="match status" value="1"/>
</dbReference>
<evidence type="ECO:0000256" key="1">
    <source>
        <dbReference type="ARBA" id="ARBA00022884"/>
    </source>
</evidence>
<dbReference type="EMBL" id="JBFCZG010000001">
    <property type="protein sequence ID" value="KAL3427223.1"/>
    <property type="molecule type" value="Genomic_DNA"/>
</dbReference>
<evidence type="ECO:0000259" key="4">
    <source>
        <dbReference type="PROSITE" id="PS50961"/>
    </source>
</evidence>
<comment type="caution">
    <text evidence="5">The sequence shown here is derived from an EMBL/GenBank/DDBJ whole genome shotgun (WGS) entry which is preliminary data.</text>
</comment>
<feature type="region of interest" description="Disordered" evidence="3">
    <location>
        <begin position="43"/>
        <end position="76"/>
    </location>
</feature>
<evidence type="ECO:0000256" key="3">
    <source>
        <dbReference type="SAM" id="MobiDB-lite"/>
    </source>
</evidence>
<feature type="region of interest" description="Disordered" evidence="3">
    <location>
        <begin position="243"/>
        <end position="277"/>
    </location>
</feature>
<dbReference type="InterPro" id="IPR006630">
    <property type="entry name" value="La_HTH"/>
</dbReference>
<dbReference type="InterPro" id="IPR036388">
    <property type="entry name" value="WH-like_DNA-bd_sf"/>
</dbReference>
<evidence type="ECO:0000313" key="6">
    <source>
        <dbReference type="Proteomes" id="UP001629113"/>
    </source>
</evidence>
<evidence type="ECO:0000256" key="2">
    <source>
        <dbReference type="PROSITE-ProRule" id="PRU00332"/>
    </source>
</evidence>
<proteinExistence type="predicted"/>
<protein>
    <submittedName>
        <fullName evidence="5">Argonaute siRNA chaperone complex subunit Arb1</fullName>
    </submittedName>
</protein>
<dbReference type="Pfam" id="PF09692">
    <property type="entry name" value="Arb1"/>
    <property type="match status" value="1"/>
</dbReference>
<dbReference type="InterPro" id="IPR018606">
    <property type="entry name" value="Arb1"/>
</dbReference>
<dbReference type="Gene3D" id="1.10.10.10">
    <property type="entry name" value="Winged helix-like DNA-binding domain superfamily/Winged helix DNA-binding domain"/>
    <property type="match status" value="1"/>
</dbReference>
<dbReference type="SMART" id="SM00715">
    <property type="entry name" value="LA"/>
    <property type="match status" value="1"/>
</dbReference>
<feature type="domain" description="HTH La-type RNA-binding" evidence="4">
    <location>
        <begin position="126"/>
        <end position="217"/>
    </location>
</feature>
<accession>A0ABR4PVJ2</accession>
<organism evidence="5 6">
    <name type="scientific">Phlyctema vagabunda</name>
    <dbReference type="NCBI Taxonomy" id="108571"/>
    <lineage>
        <taxon>Eukaryota</taxon>
        <taxon>Fungi</taxon>
        <taxon>Dikarya</taxon>
        <taxon>Ascomycota</taxon>
        <taxon>Pezizomycotina</taxon>
        <taxon>Leotiomycetes</taxon>
        <taxon>Helotiales</taxon>
        <taxon>Dermateaceae</taxon>
        <taxon>Phlyctema</taxon>
    </lineage>
</organism>
<dbReference type="InterPro" id="IPR036390">
    <property type="entry name" value="WH_DNA-bd_sf"/>
</dbReference>
<dbReference type="Pfam" id="PF05383">
    <property type="entry name" value="La"/>
    <property type="match status" value="1"/>
</dbReference>
<keyword evidence="6" id="KW-1185">Reference proteome</keyword>
<gene>
    <name evidence="5" type="ORF">PVAG01_00732</name>
</gene>
<feature type="region of interest" description="Disordered" evidence="3">
    <location>
        <begin position="659"/>
        <end position="688"/>
    </location>
</feature>
<sequence length="688" mass="77218">MAPYAQHAEELSRAISEINLNAQRELATTLHVRSTQVQDQGIYDHSDENHDPGASTPNLPGAPPPTPATPGHSAPGKEVLAVIPPLTELDEEAVLQPIENQQVPKAERAPLPFSAAAEDRAGNTDTIGEPDEAVKIRRQIEYYFSDANLMSDTFLQLKTEGLKKPIKLQIIAGFGRMRQFRPYSAIVAALQDSVSLHVAGADGEETIERKKPYDPKNLLSREETYTDIEKFPKSFDEESFALKVKNQPQEKKGKHKRSSGVNKTKKPPPNGFEEFYADAPMTPDEAFDEIHYVYSSDRPFHERMQSCIQNYRAKRKLDEKKANIFTQYLILGGVEASSKKQFTGGLDKDVLEESTAGEIRSFQATDFIRGSTNSKYYDPTNSKHWVVDFSGVVAGFFSQNYPDNIGYATTSDVQLACGVVKNFLNYILYHSVCPEFTEDIMSARRICDQAEDELPALTKILSMLPGDYNMAASTLWGGQYENAYFEPSENATWLQLSRFGMHPKDAERLFNVCIGLTGTQDQYLAVMKSPPRVLQIRKRAFEVVEMERATIQTIEQYAGMKDRHGKAGTLKPLGLLKVKPWEGPCLQPEDSTDDGESALLSSEIETFWLDDSILQHCFIGFKMVCTVHELEHGIRYFDSVMGLYCSFFTLLENSKMKSWKAPVPHTRPPPTEDDVDAEEAELNDFGEL</sequence>
<evidence type="ECO:0000313" key="5">
    <source>
        <dbReference type="EMBL" id="KAL3427223.1"/>
    </source>
</evidence>
<dbReference type="Proteomes" id="UP001629113">
    <property type="component" value="Unassembled WGS sequence"/>
</dbReference>
<dbReference type="PROSITE" id="PS50961">
    <property type="entry name" value="HTH_LA"/>
    <property type="match status" value="1"/>
</dbReference>
<feature type="compositionally biased region" description="Acidic residues" evidence="3">
    <location>
        <begin position="671"/>
        <end position="688"/>
    </location>
</feature>
<feature type="compositionally biased region" description="Basic residues" evidence="3">
    <location>
        <begin position="252"/>
        <end position="266"/>
    </location>
</feature>
<reference evidence="5 6" key="1">
    <citation type="submission" date="2024-06" db="EMBL/GenBank/DDBJ databases">
        <title>Complete genome of Phlyctema vagabunda strain 19-DSS-EL-015.</title>
        <authorList>
            <person name="Fiorenzani C."/>
        </authorList>
    </citation>
    <scope>NUCLEOTIDE SEQUENCE [LARGE SCALE GENOMIC DNA]</scope>
    <source>
        <strain evidence="5 6">19-DSS-EL-015</strain>
    </source>
</reference>
<name>A0ABR4PVJ2_9HELO</name>
<keyword evidence="1 2" id="KW-0694">RNA-binding</keyword>